<evidence type="ECO:0000313" key="7">
    <source>
        <dbReference type="EMBL" id="CEA07025.1"/>
    </source>
</evidence>
<evidence type="ECO:0000256" key="1">
    <source>
        <dbReference type="ARBA" id="ARBA00022741"/>
    </source>
</evidence>
<evidence type="ECO:0000256" key="5">
    <source>
        <dbReference type="SAM" id="MobiDB-lite"/>
    </source>
</evidence>
<dbReference type="PANTHER" id="PTHR23077:SF171">
    <property type="entry name" value="NUCLEAR VALOSIN-CONTAINING PROTEIN-LIKE"/>
    <property type="match status" value="1"/>
</dbReference>
<dbReference type="SUPFAM" id="SSF52540">
    <property type="entry name" value="P-loop containing nucleoside triphosphate hydrolases"/>
    <property type="match status" value="1"/>
</dbReference>
<gene>
    <name evidence="7" type="primary">ftsH3</name>
    <name evidence="7" type="ORF">BN1051_00334</name>
</gene>
<dbReference type="AlphaFoldDB" id="A0A078ML62"/>
<dbReference type="GO" id="GO:0008237">
    <property type="term" value="F:metallopeptidase activity"/>
    <property type="evidence" value="ECO:0007669"/>
    <property type="project" value="UniProtKB-KW"/>
</dbReference>
<dbReference type="SUPFAM" id="SSF48452">
    <property type="entry name" value="TPR-like"/>
    <property type="match status" value="1"/>
</dbReference>
<comment type="similarity">
    <text evidence="4">Belongs to the AAA ATPase family.</text>
</comment>
<dbReference type="PROSITE" id="PS00674">
    <property type="entry name" value="AAA"/>
    <property type="match status" value="1"/>
</dbReference>
<keyword evidence="1 4" id="KW-0547">Nucleotide-binding</keyword>
<dbReference type="InterPro" id="IPR003959">
    <property type="entry name" value="ATPase_AAA_core"/>
</dbReference>
<protein>
    <submittedName>
        <fullName evidence="7">ATP-dependent zinc metalloprotease FtsH 3</fullName>
    </submittedName>
</protein>
<evidence type="ECO:0000256" key="4">
    <source>
        <dbReference type="RuleBase" id="RU003651"/>
    </source>
</evidence>
<feature type="compositionally biased region" description="Low complexity" evidence="5">
    <location>
        <begin position="73"/>
        <end position="103"/>
    </location>
</feature>
<dbReference type="PATRIC" id="fig|1461584.3.peg.325"/>
<dbReference type="InterPro" id="IPR041569">
    <property type="entry name" value="AAA_lid_3"/>
</dbReference>
<dbReference type="GO" id="GO:0006508">
    <property type="term" value="P:proteolysis"/>
    <property type="evidence" value="ECO:0007669"/>
    <property type="project" value="UniProtKB-KW"/>
</dbReference>
<dbReference type="InterPro" id="IPR027417">
    <property type="entry name" value="P-loop_NTPase"/>
</dbReference>
<evidence type="ECO:0000259" key="6">
    <source>
        <dbReference type="SMART" id="SM00382"/>
    </source>
</evidence>
<dbReference type="GO" id="GO:0016887">
    <property type="term" value="F:ATP hydrolysis activity"/>
    <property type="evidence" value="ECO:0007669"/>
    <property type="project" value="InterPro"/>
</dbReference>
<feature type="compositionally biased region" description="Low complexity" evidence="5">
    <location>
        <begin position="113"/>
        <end position="147"/>
    </location>
</feature>
<dbReference type="GO" id="GO:0005524">
    <property type="term" value="F:ATP binding"/>
    <property type="evidence" value="ECO:0007669"/>
    <property type="project" value="UniProtKB-KW"/>
</dbReference>
<keyword evidence="7" id="KW-0482">Metalloprotease</keyword>
<evidence type="ECO:0000256" key="3">
    <source>
        <dbReference type="ARBA" id="ARBA00023054"/>
    </source>
</evidence>
<dbReference type="CDD" id="cd19481">
    <property type="entry name" value="RecA-like_protease"/>
    <property type="match status" value="1"/>
</dbReference>
<dbReference type="InterPro" id="IPR003593">
    <property type="entry name" value="AAA+_ATPase"/>
</dbReference>
<keyword evidence="2 4" id="KW-0067">ATP-binding</keyword>
<feature type="region of interest" description="Disordered" evidence="5">
    <location>
        <begin position="73"/>
        <end position="159"/>
    </location>
</feature>
<reference evidence="7" key="1">
    <citation type="submission" date="2014-07" db="EMBL/GenBank/DDBJ databases">
        <authorList>
            <person name="Urmite Genomes Urmite Genomes"/>
        </authorList>
    </citation>
    <scope>NUCLEOTIDE SEQUENCE</scope>
    <source>
        <strain evidence="7">11W110_air</strain>
    </source>
</reference>
<keyword evidence="3" id="KW-0175">Coiled coil</keyword>
<name>A0A078ML62_9MICC</name>
<dbReference type="InterPro" id="IPR050168">
    <property type="entry name" value="AAA_ATPase_domain"/>
</dbReference>
<proteinExistence type="inferred from homology"/>
<feature type="domain" description="AAA+ ATPase" evidence="6">
    <location>
        <begin position="241"/>
        <end position="380"/>
    </location>
</feature>
<dbReference type="SMART" id="SM00382">
    <property type="entry name" value="AAA"/>
    <property type="match status" value="1"/>
</dbReference>
<organism evidence="7">
    <name type="scientific">Arthrobacter saudimassiliensis</name>
    <dbReference type="NCBI Taxonomy" id="1461584"/>
    <lineage>
        <taxon>Bacteria</taxon>
        <taxon>Bacillati</taxon>
        <taxon>Actinomycetota</taxon>
        <taxon>Actinomycetes</taxon>
        <taxon>Micrococcales</taxon>
        <taxon>Micrococcaceae</taxon>
        <taxon>Arthrobacter</taxon>
    </lineage>
</organism>
<dbReference type="FunFam" id="3.40.50.300:FF:001025">
    <property type="entry name" value="ATPase family, AAA domain-containing 2B"/>
    <property type="match status" value="1"/>
</dbReference>
<evidence type="ECO:0000256" key="2">
    <source>
        <dbReference type="ARBA" id="ARBA00022840"/>
    </source>
</evidence>
<dbReference type="Gene3D" id="1.10.8.60">
    <property type="match status" value="1"/>
</dbReference>
<dbReference type="Pfam" id="PF00004">
    <property type="entry name" value="AAA"/>
    <property type="match status" value="1"/>
</dbReference>
<sequence>MGGISEELVASLQRAVAASPQDIALRLHLAELLLNANRALEALGEVNAALTAEPGNIAALALLSRTAAALNPAAPTAGPATAGPTTAVTTAAPAASPEPGEPAAECDDPLPADPALADGTPAADPLPADPALADGAPAAGPLPGEDGQPAGDPGRAAGFDWDRAEADLGADVPPPFLEAELRIGDPGPGPGADAVPPLEPAGPPVTLADVGGLEAVKKRLNESFLQPMRHAEVARAFGKSLRGGLLLYGPPGCGKTFLARAVAGELGASFVNVTMTDVLDSFVGGTEKNLHEVFMEARRRAPAVLFLDEVDALGLRRSSLSGGSAWLRQMVNQLLLEMDSTAGNNDGLYVLAATNHPWDLDDALLRPGRLDRMVLVTPPDPAARDAILRYHLANRPIAGIDVPAIVHRTDGFSGADLEHICVTAAEKAMTESISGGELRPISMEHINAALAEVSASTRSWLDQSRNVVRFANRDGRYNDLADYLRSRKLL</sequence>
<dbReference type="EMBL" id="LN483070">
    <property type="protein sequence ID" value="CEA07025.1"/>
    <property type="molecule type" value="Genomic_DNA"/>
</dbReference>
<dbReference type="Pfam" id="PF17862">
    <property type="entry name" value="AAA_lid_3"/>
    <property type="match status" value="1"/>
</dbReference>
<dbReference type="Gene3D" id="1.25.40.10">
    <property type="entry name" value="Tetratricopeptide repeat domain"/>
    <property type="match status" value="1"/>
</dbReference>
<keyword evidence="7" id="KW-0378">Hydrolase</keyword>
<accession>A0A078ML62</accession>
<dbReference type="InterPro" id="IPR011990">
    <property type="entry name" value="TPR-like_helical_dom_sf"/>
</dbReference>
<dbReference type="InterPro" id="IPR003960">
    <property type="entry name" value="ATPase_AAA_CS"/>
</dbReference>
<dbReference type="Gene3D" id="3.40.50.300">
    <property type="entry name" value="P-loop containing nucleotide triphosphate hydrolases"/>
    <property type="match status" value="1"/>
</dbReference>
<keyword evidence="7" id="KW-0645">Protease</keyword>
<dbReference type="PANTHER" id="PTHR23077">
    <property type="entry name" value="AAA-FAMILY ATPASE"/>
    <property type="match status" value="1"/>
</dbReference>